<proteinExistence type="predicted"/>
<reference evidence="2" key="1">
    <citation type="submission" date="2018-08" db="EMBL/GenBank/DDBJ databases">
        <title>Identification of Burkholderia cepacia strains that express a Burkholderia pseudomallei-like capsular polysaccharide.</title>
        <authorList>
            <person name="Burtnick M.N."/>
            <person name="Vongsouvath M."/>
            <person name="Newton P."/>
            <person name="Wuthiekanun V."/>
            <person name="Limmathurotsakul D."/>
            <person name="Brett P.J."/>
            <person name="Chantratita N."/>
            <person name="Dance D.A."/>
        </authorList>
    </citation>
    <scope>NUCLEOTIDE SEQUENCE</scope>
    <source>
        <strain evidence="2">SBXCC001</strain>
    </source>
</reference>
<name>A0AAW9CSL4_BURTH</name>
<accession>A0AAW9CSL4</accession>
<dbReference type="AlphaFoldDB" id="A0AAW9CSL4"/>
<feature type="region of interest" description="Disordered" evidence="1">
    <location>
        <begin position="45"/>
        <end position="103"/>
    </location>
</feature>
<organism evidence="2 3">
    <name type="scientific">Burkholderia thailandensis</name>
    <dbReference type="NCBI Taxonomy" id="57975"/>
    <lineage>
        <taxon>Bacteria</taxon>
        <taxon>Pseudomonadati</taxon>
        <taxon>Pseudomonadota</taxon>
        <taxon>Betaproteobacteria</taxon>
        <taxon>Burkholderiales</taxon>
        <taxon>Burkholderiaceae</taxon>
        <taxon>Burkholderia</taxon>
        <taxon>pseudomallei group</taxon>
    </lineage>
</organism>
<feature type="compositionally biased region" description="Basic and acidic residues" evidence="1">
    <location>
        <begin position="51"/>
        <end position="65"/>
    </location>
</feature>
<sequence length="103" mass="11466">MFVLTGKARESYQIFQTILDISELDSMPANSWNSWSLCFRPTRYSTAGIGRHSDTSAADRHDRPPRSSAGRSDTQARRAASGRKNPIGIEGCRPQATARERQP</sequence>
<dbReference type="Proteomes" id="UP001272137">
    <property type="component" value="Unassembled WGS sequence"/>
</dbReference>
<gene>
    <name evidence="2" type="ORF">C7S16_4515</name>
</gene>
<comment type="caution">
    <text evidence="2">The sequence shown here is derived from an EMBL/GenBank/DDBJ whole genome shotgun (WGS) entry which is preliminary data.</text>
</comment>
<evidence type="ECO:0000313" key="3">
    <source>
        <dbReference type="Proteomes" id="UP001272137"/>
    </source>
</evidence>
<evidence type="ECO:0000313" key="2">
    <source>
        <dbReference type="EMBL" id="MDW9251822.1"/>
    </source>
</evidence>
<evidence type="ECO:0000256" key="1">
    <source>
        <dbReference type="SAM" id="MobiDB-lite"/>
    </source>
</evidence>
<protein>
    <submittedName>
        <fullName evidence="2">Uncharacterized protein</fullName>
    </submittedName>
</protein>
<dbReference type="EMBL" id="QXCT01000001">
    <property type="protein sequence ID" value="MDW9251822.1"/>
    <property type="molecule type" value="Genomic_DNA"/>
</dbReference>